<dbReference type="EMBL" id="CM056813">
    <property type="protein sequence ID" value="KAJ8639852.1"/>
    <property type="molecule type" value="Genomic_DNA"/>
</dbReference>
<comment type="caution">
    <text evidence="1">The sequence shown here is derived from an EMBL/GenBank/DDBJ whole genome shotgun (WGS) entry which is preliminary data.</text>
</comment>
<proteinExistence type="predicted"/>
<accession>A0ACC2M279</accession>
<organism evidence="1 2">
    <name type="scientific">Persea americana</name>
    <name type="common">Avocado</name>
    <dbReference type="NCBI Taxonomy" id="3435"/>
    <lineage>
        <taxon>Eukaryota</taxon>
        <taxon>Viridiplantae</taxon>
        <taxon>Streptophyta</taxon>
        <taxon>Embryophyta</taxon>
        <taxon>Tracheophyta</taxon>
        <taxon>Spermatophyta</taxon>
        <taxon>Magnoliopsida</taxon>
        <taxon>Magnoliidae</taxon>
        <taxon>Laurales</taxon>
        <taxon>Lauraceae</taxon>
        <taxon>Persea</taxon>
    </lineage>
</organism>
<name>A0ACC2M279_PERAE</name>
<sequence>MESTGMSRQSSEDSSKRPDFDGGAGTFSKSSHRSKRRRGQRRSKRCVAQFARWDTQLFECRSRDEVECRTQVELDSVYQHLFDVPCEVQGSVVLCLAQQEVFLIEGVGSTCGFLDREAFSARTCGACLSTSRFSLCSSEMRLSRVCDDIRNKSRMCSHVAALPSSVIALHGAFSGNKS</sequence>
<dbReference type="Proteomes" id="UP001234297">
    <property type="component" value="Chromosome 5"/>
</dbReference>
<keyword evidence="2" id="KW-1185">Reference proteome</keyword>
<evidence type="ECO:0000313" key="1">
    <source>
        <dbReference type="EMBL" id="KAJ8639852.1"/>
    </source>
</evidence>
<reference evidence="1 2" key="1">
    <citation type="journal article" date="2022" name="Hortic Res">
        <title>A haplotype resolved chromosomal level avocado genome allows analysis of novel avocado genes.</title>
        <authorList>
            <person name="Nath O."/>
            <person name="Fletcher S.J."/>
            <person name="Hayward A."/>
            <person name="Shaw L.M."/>
            <person name="Masouleh A.K."/>
            <person name="Furtado A."/>
            <person name="Henry R.J."/>
            <person name="Mitter N."/>
        </authorList>
    </citation>
    <scope>NUCLEOTIDE SEQUENCE [LARGE SCALE GENOMIC DNA]</scope>
    <source>
        <strain evidence="2">cv. Hass</strain>
    </source>
</reference>
<gene>
    <name evidence="1" type="ORF">MRB53_016546</name>
</gene>
<protein>
    <submittedName>
        <fullName evidence="1">Uncharacterized protein</fullName>
    </submittedName>
</protein>
<evidence type="ECO:0000313" key="2">
    <source>
        <dbReference type="Proteomes" id="UP001234297"/>
    </source>
</evidence>